<reference evidence="1 2" key="1">
    <citation type="submission" date="2021-06" db="EMBL/GenBank/DDBJ databases">
        <title>Caerostris extrusa draft genome.</title>
        <authorList>
            <person name="Kono N."/>
            <person name="Arakawa K."/>
        </authorList>
    </citation>
    <scope>NUCLEOTIDE SEQUENCE [LARGE SCALE GENOMIC DNA]</scope>
</reference>
<gene>
    <name evidence="1" type="ORF">CEXT_476381</name>
</gene>
<keyword evidence="2" id="KW-1185">Reference proteome</keyword>
<dbReference type="EMBL" id="BPLR01016816">
    <property type="protein sequence ID" value="GIY86565.1"/>
    <property type="molecule type" value="Genomic_DNA"/>
</dbReference>
<accession>A0AAV4WXP5</accession>
<comment type="caution">
    <text evidence="1">The sequence shown here is derived from an EMBL/GenBank/DDBJ whole genome shotgun (WGS) entry which is preliminary data.</text>
</comment>
<sequence>MKKSNISALRAGKTVSDEVEYILTAKYPFLSFPNSTALLLKALFNKSTYYRQQSEAVMPTKCNDVNLSRTSIDKSGCSGISFSLWAIFKQCVSTDSENEMFDDLFNFTLRQPHRLCSERVVTTRYPIWPNTGTSKVRHGPACCALPASEFSHCRFLLSGSQKKNEQ</sequence>
<proteinExistence type="predicted"/>
<dbReference type="Proteomes" id="UP001054945">
    <property type="component" value="Unassembled WGS sequence"/>
</dbReference>
<name>A0AAV4WXP5_CAEEX</name>
<evidence type="ECO:0000313" key="1">
    <source>
        <dbReference type="EMBL" id="GIY86565.1"/>
    </source>
</evidence>
<dbReference type="AlphaFoldDB" id="A0AAV4WXP5"/>
<organism evidence="1 2">
    <name type="scientific">Caerostris extrusa</name>
    <name type="common">Bark spider</name>
    <name type="synonym">Caerostris bankana</name>
    <dbReference type="NCBI Taxonomy" id="172846"/>
    <lineage>
        <taxon>Eukaryota</taxon>
        <taxon>Metazoa</taxon>
        <taxon>Ecdysozoa</taxon>
        <taxon>Arthropoda</taxon>
        <taxon>Chelicerata</taxon>
        <taxon>Arachnida</taxon>
        <taxon>Araneae</taxon>
        <taxon>Araneomorphae</taxon>
        <taxon>Entelegynae</taxon>
        <taxon>Araneoidea</taxon>
        <taxon>Araneidae</taxon>
        <taxon>Caerostris</taxon>
    </lineage>
</organism>
<protein>
    <submittedName>
        <fullName evidence="1">Uncharacterized protein</fullName>
    </submittedName>
</protein>
<evidence type="ECO:0000313" key="2">
    <source>
        <dbReference type="Proteomes" id="UP001054945"/>
    </source>
</evidence>